<sequence length="122" mass="13427">MTMANNRPLSSVPQDVQRLLEATLELREAKNVLRRGNVIKGVQRHDRAKKSLHQVMSVLMDASSDMSLRGSFATLVQAGLEFKRAYDAHRSGGAADSRAALELVRAEKKIIGELDSLGRSLN</sequence>
<evidence type="ECO:0000313" key="2">
    <source>
        <dbReference type="Proteomes" id="UP000248326"/>
    </source>
</evidence>
<evidence type="ECO:0000313" key="1">
    <source>
        <dbReference type="EMBL" id="PYE47929.1"/>
    </source>
</evidence>
<dbReference type="OrthoDB" id="73096at2"/>
<protein>
    <submittedName>
        <fullName evidence="1">Uncharacterized protein</fullName>
    </submittedName>
</protein>
<gene>
    <name evidence="1" type="ORF">DES52_1367</name>
</gene>
<comment type="caution">
    <text evidence="1">The sequence shown here is derived from an EMBL/GenBank/DDBJ whole genome shotgun (WGS) entry which is preliminary data.</text>
</comment>
<organism evidence="1 2">
    <name type="scientific">Deinococcus yavapaiensis KR-236</name>
    <dbReference type="NCBI Taxonomy" id="694435"/>
    <lineage>
        <taxon>Bacteria</taxon>
        <taxon>Thermotogati</taxon>
        <taxon>Deinococcota</taxon>
        <taxon>Deinococci</taxon>
        <taxon>Deinococcales</taxon>
        <taxon>Deinococcaceae</taxon>
        <taxon>Deinococcus</taxon>
    </lineage>
</organism>
<accession>A0A318RYG4</accession>
<name>A0A318RYG4_9DEIO</name>
<dbReference type="Proteomes" id="UP000248326">
    <property type="component" value="Unassembled WGS sequence"/>
</dbReference>
<proteinExistence type="predicted"/>
<dbReference type="RefSeq" id="WP_110889039.1">
    <property type="nucleotide sequence ID" value="NZ_QJSX01000036.1"/>
</dbReference>
<dbReference type="EMBL" id="QJSX01000036">
    <property type="protein sequence ID" value="PYE47929.1"/>
    <property type="molecule type" value="Genomic_DNA"/>
</dbReference>
<dbReference type="AlphaFoldDB" id="A0A318RYG4"/>
<keyword evidence="2" id="KW-1185">Reference proteome</keyword>
<reference evidence="1 2" key="1">
    <citation type="submission" date="2018-06" db="EMBL/GenBank/DDBJ databases">
        <title>Genomic Encyclopedia of Type Strains, Phase IV (KMG-IV): sequencing the most valuable type-strain genomes for metagenomic binning, comparative biology and taxonomic classification.</title>
        <authorList>
            <person name="Goeker M."/>
        </authorList>
    </citation>
    <scope>NUCLEOTIDE SEQUENCE [LARGE SCALE GENOMIC DNA]</scope>
    <source>
        <strain evidence="1 2">DSM 18048</strain>
    </source>
</reference>